<evidence type="ECO:0000313" key="2">
    <source>
        <dbReference type="EMBL" id="KAA0039137.1"/>
    </source>
</evidence>
<proteinExistence type="predicted"/>
<protein>
    <submittedName>
        <fullName evidence="2">Uncharacterized protein</fullName>
    </submittedName>
</protein>
<comment type="caution">
    <text evidence="2">The sequence shown here is derived from an EMBL/GenBank/DDBJ whole genome shotgun (WGS) entry which is preliminary data.</text>
</comment>
<gene>
    <name evidence="3" type="ORF">E5676_scaffold322G00440</name>
    <name evidence="2" type="ORF">E6C27_scaffold121G00300</name>
</gene>
<dbReference type="EMBL" id="SSTD01003209">
    <property type="protein sequence ID" value="TYK26975.1"/>
    <property type="molecule type" value="Genomic_DNA"/>
</dbReference>
<dbReference type="EMBL" id="SSTE01018442">
    <property type="protein sequence ID" value="KAA0039137.1"/>
    <property type="molecule type" value="Genomic_DNA"/>
</dbReference>
<reference evidence="4 5" key="1">
    <citation type="submission" date="2019-08" db="EMBL/GenBank/DDBJ databases">
        <title>Draft genome sequences of two oriental melons (Cucumis melo L. var makuwa).</title>
        <authorList>
            <person name="Kwon S.-Y."/>
        </authorList>
    </citation>
    <scope>NUCLEOTIDE SEQUENCE [LARGE SCALE GENOMIC DNA]</scope>
    <source>
        <strain evidence="5">cv. Chang Bougi</strain>
        <strain evidence="4">cv. SW 3</strain>
        <tissue evidence="2">Leaf</tissue>
    </source>
</reference>
<accession>A0A5A7TC25</accession>
<name>A0A5A7TC25_CUCMM</name>
<evidence type="ECO:0000313" key="5">
    <source>
        <dbReference type="Proteomes" id="UP000321947"/>
    </source>
</evidence>
<feature type="region of interest" description="Disordered" evidence="1">
    <location>
        <begin position="39"/>
        <end position="76"/>
    </location>
</feature>
<dbReference type="AlphaFoldDB" id="A0A5A7TC25"/>
<dbReference type="Proteomes" id="UP000321393">
    <property type="component" value="Unassembled WGS sequence"/>
</dbReference>
<feature type="compositionally biased region" description="Basic and acidic residues" evidence="1">
    <location>
        <begin position="39"/>
        <end position="48"/>
    </location>
</feature>
<organism evidence="2 4">
    <name type="scientific">Cucumis melo var. makuwa</name>
    <name type="common">Oriental melon</name>
    <dbReference type="NCBI Taxonomy" id="1194695"/>
    <lineage>
        <taxon>Eukaryota</taxon>
        <taxon>Viridiplantae</taxon>
        <taxon>Streptophyta</taxon>
        <taxon>Embryophyta</taxon>
        <taxon>Tracheophyta</taxon>
        <taxon>Spermatophyta</taxon>
        <taxon>Magnoliopsida</taxon>
        <taxon>eudicotyledons</taxon>
        <taxon>Gunneridae</taxon>
        <taxon>Pentapetalae</taxon>
        <taxon>rosids</taxon>
        <taxon>fabids</taxon>
        <taxon>Cucurbitales</taxon>
        <taxon>Cucurbitaceae</taxon>
        <taxon>Benincaseae</taxon>
        <taxon>Cucumis</taxon>
    </lineage>
</organism>
<evidence type="ECO:0000256" key="1">
    <source>
        <dbReference type="SAM" id="MobiDB-lite"/>
    </source>
</evidence>
<evidence type="ECO:0000313" key="4">
    <source>
        <dbReference type="Proteomes" id="UP000321393"/>
    </source>
</evidence>
<sequence length="76" mass="8439">MAGNGGTPQGPLQGHSEKVMQRLETLINVKLDILEQRFQAKERPEVRRQVVGNLDVEEDSEQNESNSNPSIDGPRA</sequence>
<dbReference type="Proteomes" id="UP000321947">
    <property type="component" value="Unassembled WGS sequence"/>
</dbReference>
<evidence type="ECO:0000313" key="3">
    <source>
        <dbReference type="EMBL" id="TYK26975.1"/>
    </source>
</evidence>